<dbReference type="InterPro" id="IPR006439">
    <property type="entry name" value="HAD-SF_hydro_IA"/>
</dbReference>
<dbReference type="Gene3D" id="3.40.50.1000">
    <property type="entry name" value="HAD superfamily/HAD-like"/>
    <property type="match status" value="1"/>
</dbReference>
<protein>
    <submittedName>
        <fullName evidence="5">HAD family hydrolase</fullName>
    </submittedName>
</protein>
<accession>A0ABS7C6I8</accession>
<dbReference type="PANTHER" id="PTHR46470:SF2">
    <property type="entry name" value="GLYCERALDEHYDE 3-PHOSPHATE PHOSPHATASE"/>
    <property type="match status" value="1"/>
</dbReference>
<comment type="caution">
    <text evidence="5">The sequence shown here is derived from an EMBL/GenBank/DDBJ whole genome shotgun (WGS) entry which is preliminary data.</text>
</comment>
<keyword evidence="4" id="KW-0460">Magnesium</keyword>
<keyword evidence="3 5" id="KW-0378">Hydrolase</keyword>
<gene>
    <name evidence="5" type="ORF">K0U00_19975</name>
</gene>
<keyword evidence="2" id="KW-0479">Metal-binding</keyword>
<evidence type="ECO:0000256" key="2">
    <source>
        <dbReference type="ARBA" id="ARBA00022723"/>
    </source>
</evidence>
<evidence type="ECO:0000313" key="6">
    <source>
        <dbReference type="Proteomes" id="UP001519887"/>
    </source>
</evidence>
<dbReference type="GO" id="GO:0016787">
    <property type="term" value="F:hydrolase activity"/>
    <property type="evidence" value="ECO:0007669"/>
    <property type="project" value="UniProtKB-KW"/>
</dbReference>
<organism evidence="5 6">
    <name type="scientific">Paenibacillus sepulcri</name>
    <dbReference type="NCBI Taxonomy" id="359917"/>
    <lineage>
        <taxon>Bacteria</taxon>
        <taxon>Bacillati</taxon>
        <taxon>Bacillota</taxon>
        <taxon>Bacilli</taxon>
        <taxon>Bacillales</taxon>
        <taxon>Paenibacillaceae</taxon>
        <taxon>Paenibacillus</taxon>
    </lineage>
</organism>
<dbReference type="Proteomes" id="UP001519887">
    <property type="component" value="Unassembled WGS sequence"/>
</dbReference>
<dbReference type="NCBIfam" id="TIGR01549">
    <property type="entry name" value="HAD-SF-IA-v1"/>
    <property type="match status" value="1"/>
</dbReference>
<dbReference type="RefSeq" id="WP_210042871.1">
    <property type="nucleotide sequence ID" value="NZ_JBHLVU010000023.1"/>
</dbReference>
<proteinExistence type="predicted"/>
<evidence type="ECO:0000256" key="3">
    <source>
        <dbReference type="ARBA" id="ARBA00022801"/>
    </source>
</evidence>
<dbReference type="PANTHER" id="PTHR46470">
    <property type="entry name" value="N-ACYLNEURAMINATE-9-PHOSPHATASE"/>
    <property type="match status" value="1"/>
</dbReference>
<evidence type="ECO:0000256" key="4">
    <source>
        <dbReference type="ARBA" id="ARBA00022842"/>
    </source>
</evidence>
<comment type="cofactor">
    <cofactor evidence="1">
        <name>Mg(2+)</name>
        <dbReference type="ChEBI" id="CHEBI:18420"/>
    </cofactor>
</comment>
<keyword evidence="6" id="KW-1185">Reference proteome</keyword>
<dbReference type="EMBL" id="JAHZIK010000546">
    <property type="protein sequence ID" value="MBW7456316.1"/>
    <property type="molecule type" value="Genomic_DNA"/>
</dbReference>
<dbReference type="SFLD" id="SFLDS00003">
    <property type="entry name" value="Haloacid_Dehalogenase"/>
    <property type="match status" value="1"/>
</dbReference>
<sequence length="236" mass="26673">METALRGIKAVFFDLDDTLYDQMQPFRDAVHHTLPQLEMEESAAETLFRRVRHYSDRLWDKYKAGELSLEDVRIQRLTLAFDELGLGLDNEQASLLQRDYEHRQQHISLSNGAAELIGALQQKGIDTGIMTNGPYGHQWGKIRALGLDLMIPEDRIFVSDALGIAKPDPEVFHHISRIIGQPPANCLYIGDAWVNDVTASTAAGWRAIWLNRRGGNPEDAIHKPVRIVGDLRELII</sequence>
<dbReference type="SUPFAM" id="SSF56784">
    <property type="entry name" value="HAD-like"/>
    <property type="match status" value="1"/>
</dbReference>
<reference evidence="5 6" key="1">
    <citation type="submission" date="2021-07" db="EMBL/GenBank/DDBJ databases">
        <title>Paenibacillus radiodurans sp. nov., isolated from the southeastern edge of Tengger Desert.</title>
        <authorList>
            <person name="Zhang G."/>
        </authorList>
    </citation>
    <scope>NUCLEOTIDE SEQUENCE [LARGE SCALE GENOMIC DNA]</scope>
    <source>
        <strain evidence="5 6">CCM 7311</strain>
    </source>
</reference>
<dbReference type="PRINTS" id="PR00413">
    <property type="entry name" value="HADHALOGNASE"/>
</dbReference>
<dbReference type="SFLD" id="SFLDG01129">
    <property type="entry name" value="C1.5:_HAD__Beta-PGM__Phosphata"/>
    <property type="match status" value="1"/>
</dbReference>
<evidence type="ECO:0000256" key="1">
    <source>
        <dbReference type="ARBA" id="ARBA00001946"/>
    </source>
</evidence>
<dbReference type="Pfam" id="PF00702">
    <property type="entry name" value="Hydrolase"/>
    <property type="match status" value="1"/>
</dbReference>
<dbReference type="Gene3D" id="1.20.120.710">
    <property type="entry name" value="Haloacid dehalogenase hydrolase-like domain"/>
    <property type="match status" value="1"/>
</dbReference>
<evidence type="ECO:0000313" key="5">
    <source>
        <dbReference type="EMBL" id="MBW7456316.1"/>
    </source>
</evidence>
<dbReference type="InterPro" id="IPR051400">
    <property type="entry name" value="HAD-like_hydrolase"/>
</dbReference>
<dbReference type="InterPro" id="IPR023214">
    <property type="entry name" value="HAD_sf"/>
</dbReference>
<name>A0ABS7C6I8_9BACL</name>
<dbReference type="InterPro" id="IPR036412">
    <property type="entry name" value="HAD-like_sf"/>
</dbReference>